<dbReference type="EMBL" id="ADBJ01000018">
    <property type="protein sequence ID" value="EFA82535.1"/>
    <property type="molecule type" value="Genomic_DNA"/>
</dbReference>
<accession>D3B6Z2</accession>
<dbReference type="RefSeq" id="XP_020434652.1">
    <property type="nucleotide sequence ID" value="XM_020575132.1"/>
</dbReference>
<organism evidence="1 2">
    <name type="scientific">Heterostelium pallidum (strain ATCC 26659 / Pp 5 / PN500)</name>
    <name type="common">Cellular slime mold</name>
    <name type="synonym">Polysphondylium pallidum</name>
    <dbReference type="NCBI Taxonomy" id="670386"/>
    <lineage>
        <taxon>Eukaryota</taxon>
        <taxon>Amoebozoa</taxon>
        <taxon>Evosea</taxon>
        <taxon>Eumycetozoa</taxon>
        <taxon>Dictyostelia</taxon>
        <taxon>Acytosteliales</taxon>
        <taxon>Acytosteliaceae</taxon>
        <taxon>Heterostelium</taxon>
    </lineage>
</organism>
<evidence type="ECO:0000313" key="1">
    <source>
        <dbReference type="EMBL" id="EFA82535.1"/>
    </source>
</evidence>
<evidence type="ECO:0000313" key="2">
    <source>
        <dbReference type="Proteomes" id="UP000001396"/>
    </source>
</evidence>
<dbReference type="GeneID" id="31359710"/>
<dbReference type="InParanoid" id="D3B6Z2"/>
<gene>
    <name evidence="1" type="ORF">PPL_04223</name>
</gene>
<sequence>MFLYEYDSYRYVNDSIDNDKNKKLIGDQLKPIVSDFLKNHKLSLPDFSFKDVFLNNKFLFEDDRLIDYLKSMCDHSDIANLIVISLLQSDCQDIIYLNTQMSKFNSWFDIESRVIDLLNNTIIPIASPPIAILSIVNINPTRINELSKHYRIIFQYLINPHVDSTGASQYNLISFAKYFSYFKEYYDADVSLKTQENVELLKSKLKYLDSVFLVPKVKQSFQSLYSLLSGFIKSELELFTLSSSSIEVESALKLFESFSDDIFQMPEFHTSIQKMLPFNKEQSLLVLDMYRSRALILPVQFYSFILGLYNNTKIKVIVESPLQLDCLIYLWSIERDANLQRNISHHQIFSEYDYKVLVKEHLHFLQSVAPYIQWSTMQSIFKQYEWDQLLSSDFADIIMLTSSPRETINEFILFRRKQLRSNNSHYTLVIAKETQFLLETDNLEFLSLYLEQLLRGSYELALLSTQRRLCIDQLIERLYQHKPESANIINHLIRSHPMSNILKGIREFKPYFSLHSDDNNSNSTTSSTNPTLSTFILKEIFKYLILDKNPKSRSIVSMSTISSQIHGIVSSILSNYPLRTISIVLPVPIGSKYCLLKNAPLHLTSREIQFIPYDHMHSCLQKLESYVQYFGFIDAKNRGSDKYYYYLANSTKIKHLAFREVRSCRAESDSEANTNILVFDSGIVDEKIMLDSSLFTLKECRDYYPDVEGNRNIILSDHEEQSHHMNVFLQHFDNDQLQSINFVGRNFKSLSNFRYETESLVHHTFSILSKLKQKKPFIDISFTVPPGVSVRLGFCRDYEEDQEQEQEVLDDEPVIPKEDYLLITKFKYDQYLTHTGCWPIELKNLTKFVTSFHDHGQRSLVRLIERSPNLYYIKIKGSLNANHFEFIKSQPTIKKLAFKLPIKTNSFKARNFPLPITLEQINLIFSTLEQAEYHSIRCVKLFILSNAKYHYPLINRYQLNRNLINLFQFKPINESQFKFIR</sequence>
<reference evidence="1 2" key="1">
    <citation type="journal article" date="2011" name="Genome Res.">
        <title>Phylogeny-wide analysis of social amoeba genomes highlights ancient origins for complex intercellular communication.</title>
        <authorList>
            <person name="Heidel A.J."/>
            <person name="Lawal H.M."/>
            <person name="Felder M."/>
            <person name="Schilde C."/>
            <person name="Helps N.R."/>
            <person name="Tunggal B."/>
            <person name="Rivero F."/>
            <person name="John U."/>
            <person name="Schleicher M."/>
            <person name="Eichinger L."/>
            <person name="Platzer M."/>
            <person name="Noegel A.A."/>
            <person name="Schaap P."/>
            <person name="Gloeckner G."/>
        </authorList>
    </citation>
    <scope>NUCLEOTIDE SEQUENCE [LARGE SCALE GENOMIC DNA]</scope>
    <source>
        <strain evidence="2">ATCC 26659 / Pp 5 / PN500</strain>
    </source>
</reference>
<proteinExistence type="predicted"/>
<dbReference type="Proteomes" id="UP000001396">
    <property type="component" value="Unassembled WGS sequence"/>
</dbReference>
<comment type="caution">
    <text evidence="1">The sequence shown here is derived from an EMBL/GenBank/DDBJ whole genome shotgun (WGS) entry which is preliminary data.</text>
</comment>
<dbReference type="AlphaFoldDB" id="D3B6Z2"/>
<keyword evidence="2" id="KW-1185">Reference proteome</keyword>
<protein>
    <submittedName>
        <fullName evidence="1">Uncharacterized protein</fullName>
    </submittedName>
</protein>
<name>D3B6Z2_HETP5</name>